<sequence length="69" mass="7400">MYARKGVRVQVRGYVCCEVARRERRGSSGNARDESLLFANRRARAQGPANVSAAPAPAPAGRLEGVSTQ</sequence>
<organism evidence="2 3">
    <name type="scientific">Eumeta variegata</name>
    <name type="common">Bagworm moth</name>
    <name type="synonym">Eumeta japonica</name>
    <dbReference type="NCBI Taxonomy" id="151549"/>
    <lineage>
        <taxon>Eukaryota</taxon>
        <taxon>Metazoa</taxon>
        <taxon>Ecdysozoa</taxon>
        <taxon>Arthropoda</taxon>
        <taxon>Hexapoda</taxon>
        <taxon>Insecta</taxon>
        <taxon>Pterygota</taxon>
        <taxon>Neoptera</taxon>
        <taxon>Endopterygota</taxon>
        <taxon>Lepidoptera</taxon>
        <taxon>Glossata</taxon>
        <taxon>Ditrysia</taxon>
        <taxon>Tineoidea</taxon>
        <taxon>Psychidae</taxon>
        <taxon>Oiketicinae</taxon>
        <taxon>Eumeta</taxon>
    </lineage>
</organism>
<evidence type="ECO:0000256" key="1">
    <source>
        <dbReference type="SAM" id="MobiDB-lite"/>
    </source>
</evidence>
<proteinExistence type="predicted"/>
<feature type="region of interest" description="Disordered" evidence="1">
    <location>
        <begin position="23"/>
        <end position="69"/>
    </location>
</feature>
<reference evidence="2 3" key="1">
    <citation type="journal article" date="2019" name="Commun. Biol.">
        <title>The bagworm genome reveals a unique fibroin gene that provides high tensile strength.</title>
        <authorList>
            <person name="Kono N."/>
            <person name="Nakamura H."/>
            <person name="Ohtoshi R."/>
            <person name="Tomita M."/>
            <person name="Numata K."/>
            <person name="Arakawa K."/>
        </authorList>
    </citation>
    <scope>NUCLEOTIDE SEQUENCE [LARGE SCALE GENOMIC DNA]</scope>
</reference>
<gene>
    <name evidence="2" type="ORF">EVAR_40258_1</name>
</gene>
<evidence type="ECO:0000313" key="2">
    <source>
        <dbReference type="EMBL" id="GBP69778.1"/>
    </source>
</evidence>
<dbReference type="AlphaFoldDB" id="A0A4C1Y1N2"/>
<protein>
    <submittedName>
        <fullName evidence="2">Uncharacterized protein</fullName>
    </submittedName>
</protein>
<comment type="caution">
    <text evidence="2">The sequence shown here is derived from an EMBL/GenBank/DDBJ whole genome shotgun (WGS) entry which is preliminary data.</text>
</comment>
<keyword evidence="3" id="KW-1185">Reference proteome</keyword>
<dbReference type="EMBL" id="BGZK01001052">
    <property type="protein sequence ID" value="GBP69778.1"/>
    <property type="molecule type" value="Genomic_DNA"/>
</dbReference>
<accession>A0A4C1Y1N2</accession>
<dbReference type="Proteomes" id="UP000299102">
    <property type="component" value="Unassembled WGS sequence"/>
</dbReference>
<name>A0A4C1Y1N2_EUMVA</name>
<evidence type="ECO:0000313" key="3">
    <source>
        <dbReference type="Proteomes" id="UP000299102"/>
    </source>
</evidence>